<dbReference type="EMBL" id="ML119114">
    <property type="protein sequence ID" value="RPB15191.1"/>
    <property type="molecule type" value="Genomic_DNA"/>
</dbReference>
<feature type="transmembrane region" description="Helical" evidence="2">
    <location>
        <begin position="475"/>
        <end position="493"/>
    </location>
</feature>
<feature type="domain" description="Protein YTP1-like C-terminal" evidence="5">
    <location>
        <begin position="271"/>
        <end position="564"/>
    </location>
</feature>
<evidence type="ECO:0000259" key="5">
    <source>
        <dbReference type="Pfam" id="PF10355"/>
    </source>
</evidence>
<accession>A0A3N4L3H9</accession>
<dbReference type="Pfam" id="PF10348">
    <property type="entry name" value="DUF2427"/>
    <property type="match status" value="1"/>
</dbReference>
<protein>
    <recommendedName>
        <fullName evidence="8">Integral membrane protein</fullName>
    </recommendedName>
</protein>
<feature type="compositionally biased region" description="Basic and acidic residues" evidence="1">
    <location>
        <begin position="173"/>
        <end position="182"/>
    </location>
</feature>
<keyword evidence="2" id="KW-0812">Transmembrane</keyword>
<feature type="transmembrane region" description="Helical" evidence="2">
    <location>
        <begin position="505"/>
        <end position="523"/>
    </location>
</feature>
<organism evidence="6 7">
    <name type="scientific">Morchella conica CCBAS932</name>
    <dbReference type="NCBI Taxonomy" id="1392247"/>
    <lineage>
        <taxon>Eukaryota</taxon>
        <taxon>Fungi</taxon>
        <taxon>Dikarya</taxon>
        <taxon>Ascomycota</taxon>
        <taxon>Pezizomycotina</taxon>
        <taxon>Pezizomycetes</taxon>
        <taxon>Pezizales</taxon>
        <taxon>Morchellaceae</taxon>
        <taxon>Morchella</taxon>
    </lineage>
</organism>
<feature type="transmembrane region" description="Helical" evidence="2">
    <location>
        <begin position="539"/>
        <end position="562"/>
    </location>
</feature>
<dbReference type="PANTHER" id="PTHR31685:SF3">
    <property type="entry name" value="INTEGRAL MEMBRANE PROTEIN (AFU_ORTHOLOGUE AFUA_6G12730)"/>
    <property type="match status" value="1"/>
</dbReference>
<evidence type="ECO:0000313" key="7">
    <source>
        <dbReference type="Proteomes" id="UP000277580"/>
    </source>
</evidence>
<dbReference type="InParanoid" id="A0A3N4L3H9"/>
<evidence type="ECO:0000259" key="4">
    <source>
        <dbReference type="Pfam" id="PF10348"/>
    </source>
</evidence>
<evidence type="ECO:0000256" key="3">
    <source>
        <dbReference type="SAM" id="SignalP"/>
    </source>
</evidence>
<feature type="transmembrane region" description="Helical" evidence="2">
    <location>
        <begin position="438"/>
        <end position="455"/>
    </location>
</feature>
<proteinExistence type="predicted"/>
<feature type="transmembrane region" description="Helical" evidence="2">
    <location>
        <begin position="96"/>
        <end position="114"/>
    </location>
</feature>
<evidence type="ECO:0000313" key="6">
    <source>
        <dbReference type="EMBL" id="RPB15191.1"/>
    </source>
</evidence>
<feature type="transmembrane region" description="Helical" evidence="2">
    <location>
        <begin position="304"/>
        <end position="326"/>
    </location>
</feature>
<dbReference type="Proteomes" id="UP000277580">
    <property type="component" value="Unassembled WGS sequence"/>
</dbReference>
<dbReference type="STRING" id="1392247.A0A3N4L3H9"/>
<evidence type="ECO:0000256" key="1">
    <source>
        <dbReference type="SAM" id="MobiDB-lite"/>
    </source>
</evidence>
<gene>
    <name evidence="6" type="ORF">P167DRAFT_483155</name>
</gene>
<dbReference type="FunCoup" id="A0A3N4L3H9">
    <property type="interactions" value="17"/>
</dbReference>
<feature type="domain" description="DUF2427" evidence="4">
    <location>
        <begin position="54"/>
        <end position="150"/>
    </location>
</feature>
<dbReference type="PANTHER" id="PTHR31685">
    <property type="entry name" value="INTEGRAL MEMBRANE PROTEIN (AFU_ORTHOLOGUE AFUA_6G12730)-RELATED"/>
    <property type="match status" value="1"/>
</dbReference>
<dbReference type="InterPro" id="IPR018825">
    <property type="entry name" value="DUF2427"/>
</dbReference>
<dbReference type="InterPro" id="IPR018827">
    <property type="entry name" value="YTP1_C"/>
</dbReference>
<feature type="transmembrane region" description="Helical" evidence="2">
    <location>
        <begin position="66"/>
        <end position="89"/>
    </location>
</feature>
<dbReference type="OrthoDB" id="4005299at2759"/>
<keyword evidence="2" id="KW-1133">Transmembrane helix</keyword>
<dbReference type="Pfam" id="PF10355">
    <property type="entry name" value="Ytp1"/>
    <property type="match status" value="1"/>
</dbReference>
<keyword evidence="2" id="KW-0472">Membrane</keyword>
<feature type="transmembrane region" description="Helical" evidence="2">
    <location>
        <begin position="134"/>
        <end position="157"/>
    </location>
</feature>
<feature type="transmembrane region" description="Helical" evidence="2">
    <location>
        <begin position="269"/>
        <end position="292"/>
    </location>
</feature>
<keyword evidence="7" id="KW-1185">Reference proteome</keyword>
<feature type="chain" id="PRO_5018292917" description="Integral membrane protein" evidence="3">
    <location>
        <begin position="27"/>
        <end position="574"/>
    </location>
</feature>
<sequence>MSTPKKLTGRLVCLTLLLFLSTAVYADGHEHQHNHEHEHNHEAHAATIVNDEGTYYFSYPKYRGLMYAHILTMCAGWIIFMPVSCVLLISNSRYHLPAKLLFLVTHGVSIFLGFIYDKATPDLYPNNSYRKLEWAIICILLVQSVLGVLRVIVRTVLPENRHLMGSKEGFTPIREDDPECRPSGDSGQGTEDYYPSRASVYGDRDNQLQEFDGDEPYIVPTQVERVGYFAKTTERIESFLSRRMPFVFNERVMRVCGFCYDYIERFLVILGYVQICLGIVTGSGIFMGNRVFNGLAHFIKGSIFFLYGIITLGRWLGAFSELGWAWNVKPSLREFGGGWARKYVPSAEMIESTTIFVYGCSNIFLERLAGAGGAWSHGDLEHVSIAFMFIGGGLSGILFESKKIRDLLNYSTVTQVTTPSNSPTISTPGHQVPKNYGMSYNPIPALVFFILGVMMSKHHQALPLSTTLHTQWGTLLSGFSVFRLLTYALLYLSPPISYLPSRPPTEIVGSFCLMAGGLVFMASNKDTASYLDRVSADPMFILTVIIGIAALIMCWVTGVMAIKGWALRREHRKS</sequence>
<name>A0A3N4L3H9_9PEZI</name>
<dbReference type="AlphaFoldDB" id="A0A3N4L3H9"/>
<evidence type="ECO:0000256" key="2">
    <source>
        <dbReference type="SAM" id="Phobius"/>
    </source>
</evidence>
<evidence type="ECO:0008006" key="8">
    <source>
        <dbReference type="Google" id="ProtNLM"/>
    </source>
</evidence>
<keyword evidence="3" id="KW-0732">Signal</keyword>
<reference evidence="6 7" key="1">
    <citation type="journal article" date="2018" name="Nat. Ecol. Evol.">
        <title>Pezizomycetes genomes reveal the molecular basis of ectomycorrhizal truffle lifestyle.</title>
        <authorList>
            <person name="Murat C."/>
            <person name="Payen T."/>
            <person name="Noel B."/>
            <person name="Kuo A."/>
            <person name="Morin E."/>
            <person name="Chen J."/>
            <person name="Kohler A."/>
            <person name="Krizsan K."/>
            <person name="Balestrini R."/>
            <person name="Da Silva C."/>
            <person name="Montanini B."/>
            <person name="Hainaut M."/>
            <person name="Levati E."/>
            <person name="Barry K.W."/>
            <person name="Belfiori B."/>
            <person name="Cichocki N."/>
            <person name="Clum A."/>
            <person name="Dockter R.B."/>
            <person name="Fauchery L."/>
            <person name="Guy J."/>
            <person name="Iotti M."/>
            <person name="Le Tacon F."/>
            <person name="Lindquist E.A."/>
            <person name="Lipzen A."/>
            <person name="Malagnac F."/>
            <person name="Mello A."/>
            <person name="Molinier V."/>
            <person name="Miyauchi S."/>
            <person name="Poulain J."/>
            <person name="Riccioni C."/>
            <person name="Rubini A."/>
            <person name="Sitrit Y."/>
            <person name="Splivallo R."/>
            <person name="Traeger S."/>
            <person name="Wang M."/>
            <person name="Zifcakova L."/>
            <person name="Wipf D."/>
            <person name="Zambonelli A."/>
            <person name="Paolocci F."/>
            <person name="Nowrousian M."/>
            <person name="Ottonello S."/>
            <person name="Baldrian P."/>
            <person name="Spatafora J.W."/>
            <person name="Henrissat B."/>
            <person name="Nagy L.G."/>
            <person name="Aury J.M."/>
            <person name="Wincker P."/>
            <person name="Grigoriev I.V."/>
            <person name="Bonfante P."/>
            <person name="Martin F.M."/>
        </authorList>
    </citation>
    <scope>NUCLEOTIDE SEQUENCE [LARGE SCALE GENOMIC DNA]</scope>
    <source>
        <strain evidence="6 7">CCBAS932</strain>
    </source>
</reference>
<feature type="signal peptide" evidence="3">
    <location>
        <begin position="1"/>
        <end position="26"/>
    </location>
</feature>
<feature type="region of interest" description="Disordered" evidence="1">
    <location>
        <begin position="168"/>
        <end position="197"/>
    </location>
</feature>